<dbReference type="AlphaFoldDB" id="A0A1V3XMK0"/>
<dbReference type="GO" id="GO:0016787">
    <property type="term" value="F:hydrolase activity"/>
    <property type="evidence" value="ECO:0007669"/>
    <property type="project" value="UniProtKB-KW"/>
</dbReference>
<proteinExistence type="predicted"/>
<sequence length="45" mass="5446">MDAVTKYPWTRGDGRRKFGFYEEDQQPAAWVRTAHRLIGHAWKRR</sequence>
<keyword evidence="1" id="KW-0378">Hydrolase</keyword>
<dbReference type="EMBL" id="MVBN01000002">
    <property type="protein sequence ID" value="OOK80425.1"/>
    <property type="molecule type" value="Genomic_DNA"/>
</dbReference>
<evidence type="ECO:0000313" key="1">
    <source>
        <dbReference type="EMBL" id="OOK80425.1"/>
    </source>
</evidence>
<comment type="caution">
    <text evidence="1">The sequence shown here is derived from an EMBL/GenBank/DDBJ whole genome shotgun (WGS) entry which is preliminary data.</text>
</comment>
<protein>
    <submittedName>
        <fullName evidence="1">Deoxyguanosinetriphosphate triphosphohydrolase-like domain protein</fullName>
    </submittedName>
</protein>
<evidence type="ECO:0000313" key="2">
    <source>
        <dbReference type="Proteomes" id="UP000188532"/>
    </source>
</evidence>
<name>A0A1V3XMK0_MYCKA</name>
<reference evidence="1 2" key="1">
    <citation type="submission" date="2017-02" db="EMBL/GenBank/DDBJ databases">
        <title>Complete genome sequences of Mycobacterium kansasii strains isolated from rhesus macaques.</title>
        <authorList>
            <person name="Panda A."/>
            <person name="Nagaraj S."/>
            <person name="Zhao X."/>
            <person name="Tettelin H."/>
            <person name="Detolla L.J."/>
        </authorList>
    </citation>
    <scope>NUCLEOTIDE SEQUENCE [LARGE SCALE GENOMIC DNA]</scope>
    <source>
        <strain evidence="1 2">11-3469</strain>
    </source>
</reference>
<gene>
    <name evidence="1" type="ORF">BZL29_1655</name>
</gene>
<accession>A0A1V3XMK0</accession>
<dbReference type="Proteomes" id="UP000188532">
    <property type="component" value="Unassembled WGS sequence"/>
</dbReference>
<organism evidence="1 2">
    <name type="scientific">Mycobacterium kansasii</name>
    <dbReference type="NCBI Taxonomy" id="1768"/>
    <lineage>
        <taxon>Bacteria</taxon>
        <taxon>Bacillati</taxon>
        <taxon>Actinomycetota</taxon>
        <taxon>Actinomycetes</taxon>
        <taxon>Mycobacteriales</taxon>
        <taxon>Mycobacteriaceae</taxon>
        <taxon>Mycobacterium</taxon>
    </lineage>
</organism>